<dbReference type="GeneID" id="24101572"/>
<dbReference type="RefSeq" id="XP_012185955.1">
    <property type="nucleotide sequence ID" value="XM_012330565.1"/>
</dbReference>
<dbReference type="EMBL" id="HE797444">
    <property type="protein sequence ID" value="CCM06672.1"/>
    <property type="molecule type" value="Genomic_DNA"/>
</dbReference>
<evidence type="ECO:0000313" key="2">
    <source>
        <dbReference type="Proteomes" id="UP000006352"/>
    </source>
</evidence>
<evidence type="ECO:0000313" key="1">
    <source>
        <dbReference type="EMBL" id="CCM06672.1"/>
    </source>
</evidence>
<accession>J4I3K9</accession>
<dbReference type="AlphaFoldDB" id="J4I3K9"/>
<dbReference type="HOGENOM" id="CLU_1713293_0_0_1"/>
<reference evidence="1 2" key="1">
    <citation type="journal article" date="2012" name="Appl. Environ. Microbiol.">
        <title>Short-read sequencing for genomic analysis of the brown rot fungus Fibroporia radiculosa.</title>
        <authorList>
            <person name="Tang J.D."/>
            <person name="Perkins A.D."/>
            <person name="Sonstegard T.S."/>
            <person name="Schroeder S.G."/>
            <person name="Burgess S.C."/>
            <person name="Diehl S.V."/>
        </authorList>
    </citation>
    <scope>NUCLEOTIDE SEQUENCE [LARGE SCALE GENOMIC DNA]</scope>
    <source>
        <strain evidence="1 2">TFFH 294</strain>
    </source>
</reference>
<gene>
    <name evidence="1" type="ORF">FIBRA_08957</name>
</gene>
<proteinExistence type="predicted"/>
<dbReference type="Proteomes" id="UP000006352">
    <property type="component" value="Unassembled WGS sequence"/>
</dbReference>
<dbReference type="InParanoid" id="J4I3K9"/>
<protein>
    <submittedName>
        <fullName evidence="1">Uncharacterized protein</fullName>
    </submittedName>
</protein>
<keyword evidence="2" id="KW-1185">Reference proteome</keyword>
<organism evidence="1 2">
    <name type="scientific">Fibroporia radiculosa</name>
    <dbReference type="NCBI Taxonomy" id="599839"/>
    <lineage>
        <taxon>Eukaryota</taxon>
        <taxon>Fungi</taxon>
        <taxon>Dikarya</taxon>
        <taxon>Basidiomycota</taxon>
        <taxon>Agaricomycotina</taxon>
        <taxon>Agaricomycetes</taxon>
        <taxon>Polyporales</taxon>
        <taxon>Fibroporiaceae</taxon>
        <taxon>Fibroporia</taxon>
    </lineage>
</organism>
<sequence>MDSGLRLTIPAEFIGIIREAFVLYALVYGGFDPDAQRLVDSMTNPENVISVSPRTLVNRHPVGRVAFQDAPPLMLPVVPEATLAVPPEGDSEGEIRSDIAPAKLAPRFELGQLPVDRLQAEEVGEEPGPSHSDDSHWVDGSLLQLRGTYEARPSRYVVNVGRYGWRTQNVWEAVPT</sequence>
<name>J4I3K9_9APHY</name>